<organism evidence="10 11">
    <name type="scientific">Syntrophus aciditrophicus (strain SB)</name>
    <dbReference type="NCBI Taxonomy" id="56780"/>
    <lineage>
        <taxon>Bacteria</taxon>
        <taxon>Pseudomonadati</taxon>
        <taxon>Thermodesulfobacteriota</taxon>
        <taxon>Syntrophia</taxon>
        <taxon>Syntrophales</taxon>
        <taxon>Syntrophaceae</taxon>
        <taxon>Syntrophus</taxon>
    </lineage>
</organism>
<dbReference type="PROSITE" id="PS50970">
    <property type="entry name" value="HCY"/>
    <property type="match status" value="1"/>
</dbReference>
<dbReference type="eggNOG" id="COG0646">
    <property type="taxonomic scope" value="Bacteria"/>
</dbReference>
<dbReference type="InterPro" id="IPR003726">
    <property type="entry name" value="HCY_dom"/>
</dbReference>
<keyword evidence="5 8" id="KW-0808">Transferase</keyword>
<dbReference type="CDD" id="cd00537">
    <property type="entry name" value="MTHFR"/>
    <property type="match status" value="1"/>
</dbReference>
<feature type="binding site" evidence="8">
    <location>
        <position position="274"/>
    </location>
    <ligand>
        <name>Zn(2+)</name>
        <dbReference type="ChEBI" id="CHEBI:29105"/>
    </ligand>
</feature>
<dbReference type="GO" id="GO:0046872">
    <property type="term" value="F:metal ion binding"/>
    <property type="evidence" value="ECO:0007669"/>
    <property type="project" value="UniProtKB-KW"/>
</dbReference>
<dbReference type="InParanoid" id="Q2LQ11"/>
<keyword evidence="8" id="KW-0862">Zinc</keyword>
<keyword evidence="8" id="KW-0479">Metal-binding</keyword>
<keyword evidence="3 8" id="KW-0489">Methyltransferase</keyword>
<evidence type="ECO:0000259" key="9">
    <source>
        <dbReference type="PROSITE" id="PS50970"/>
    </source>
</evidence>
<evidence type="ECO:0000313" key="10">
    <source>
        <dbReference type="EMBL" id="ABC75944.1"/>
    </source>
</evidence>
<evidence type="ECO:0000313" key="11">
    <source>
        <dbReference type="Proteomes" id="UP000001933"/>
    </source>
</evidence>
<dbReference type="Gene3D" id="3.20.20.330">
    <property type="entry name" value="Homocysteine-binding-like domain"/>
    <property type="match status" value="1"/>
</dbReference>
<dbReference type="GO" id="GO:0035999">
    <property type="term" value="P:tetrahydrofolate interconversion"/>
    <property type="evidence" value="ECO:0007669"/>
    <property type="project" value="UniProtKB-UniPathway"/>
</dbReference>
<dbReference type="UniPathway" id="UPA00193"/>
<gene>
    <name evidence="10" type="ORF">SYN_00176</name>
</gene>
<dbReference type="Pfam" id="PF02219">
    <property type="entry name" value="MTHFR"/>
    <property type="match status" value="1"/>
</dbReference>
<dbReference type="GO" id="GO:0032259">
    <property type="term" value="P:methylation"/>
    <property type="evidence" value="ECO:0007669"/>
    <property type="project" value="UniProtKB-KW"/>
</dbReference>
<dbReference type="HOGENOM" id="CLU_453272_0_0_7"/>
<sequence length="618" mass="66375">MSALQNVLSRMTGTPLIFDGAMGTMIYEKGVFIQTCYDELCLTEPGLILGIHEQYAQAGAQVLETNSFGANRIKLRAYGLAEKVADINRAAARLARQAAGTTLYVAGSVGPCTQGGQVITGRDMAEVEAAFREQMEALTEEGVDLLLLETFSDLKELQLAARVARERGVPVLASFAVDDDGETAAGTPAEKMAAALEKDPHVDVIGLNCGTGPAGIYEALLKVLPVAGKPVIVMPNAGMPREIGGRTLYLANPEYFTEYAKKFIELGVRGIGGCCGVHPAHIATAARAVRGLSGVRKHVEVTTRQQAPAQKPAIPTAAKSRLAAKICSGQKVTSVEILPPRAGDFSNMLAKVRRCHEAGVDAINIPDGPRASARVSPMITALVILREVGIEPVVHYCCRDRNLIGMQSDLLGGYAVGLVNYLIITGDPPKLGNCPEATGVFDVDSIGLTSVVHNLNSGWDIGGSPVDPPTGIFIGVGANPCAVDLEREIDRYFQKIEAGAEFAITQPVFDEKALFRFLDRVEKHSKRVPVLAGVWPLLSYRNAEFMNNEVPGVMVPREILERMARCETREESQRTGIEIARAICEKIHERVAGFQVCAPLNNVEIALSVLRKGEGREI</sequence>
<dbReference type="InterPro" id="IPR003171">
    <property type="entry name" value="Mehydrof_redctse-like"/>
</dbReference>
<dbReference type="STRING" id="56780.SYN_00176"/>
<reference evidence="10 11" key="1">
    <citation type="journal article" date="2007" name="Proc. Natl. Acad. Sci. U.S.A.">
        <title>The genome of Syntrophus aciditrophicus: life at the thermodynamic limit of microbial growth.</title>
        <authorList>
            <person name="McInerney M.J."/>
            <person name="Rohlin L."/>
            <person name="Mouttaki H."/>
            <person name="Kim U."/>
            <person name="Krupp R.S."/>
            <person name="Rios-Hernandez L."/>
            <person name="Sieber J."/>
            <person name="Struchtemeyer C.G."/>
            <person name="Bhattacharyya A."/>
            <person name="Campbell J.W."/>
            <person name="Gunsalus R.P."/>
        </authorList>
    </citation>
    <scope>NUCLEOTIDE SEQUENCE [LARGE SCALE GENOMIC DNA]</scope>
    <source>
        <strain evidence="10 11">SB</strain>
    </source>
</reference>
<dbReference type="GO" id="GO:0006555">
    <property type="term" value="P:methionine metabolic process"/>
    <property type="evidence" value="ECO:0007669"/>
    <property type="project" value="InterPro"/>
</dbReference>
<evidence type="ECO:0000256" key="4">
    <source>
        <dbReference type="ARBA" id="ARBA00022630"/>
    </source>
</evidence>
<comment type="cofactor">
    <cofactor evidence="1">
        <name>FAD</name>
        <dbReference type="ChEBI" id="CHEBI:57692"/>
    </cofactor>
</comment>
<dbReference type="GO" id="GO:0008168">
    <property type="term" value="F:methyltransferase activity"/>
    <property type="evidence" value="ECO:0007669"/>
    <property type="project" value="UniProtKB-UniRule"/>
</dbReference>
<dbReference type="PANTHER" id="PTHR11103">
    <property type="entry name" value="SLR1189 PROTEIN"/>
    <property type="match status" value="1"/>
</dbReference>
<evidence type="ECO:0000256" key="2">
    <source>
        <dbReference type="ARBA" id="ARBA00004777"/>
    </source>
</evidence>
<comment type="pathway">
    <text evidence="2">One-carbon metabolism; tetrahydrofolate interconversion.</text>
</comment>
<dbReference type="SUPFAM" id="SSF51730">
    <property type="entry name" value="FAD-linked oxidoreductase"/>
    <property type="match status" value="1"/>
</dbReference>
<feature type="domain" description="Hcy-binding" evidence="9">
    <location>
        <begin position="4"/>
        <end position="289"/>
    </location>
</feature>
<keyword evidence="4" id="KW-0285">Flavoprotein</keyword>
<dbReference type="RefSeq" id="WP_011415979.1">
    <property type="nucleotide sequence ID" value="NC_007759.1"/>
</dbReference>
<accession>Q2LQ11</accession>
<keyword evidence="6" id="KW-0274">FAD</keyword>
<evidence type="ECO:0000256" key="8">
    <source>
        <dbReference type="PROSITE-ProRule" id="PRU00333"/>
    </source>
</evidence>
<feature type="binding site" evidence="8">
    <location>
        <position position="275"/>
    </location>
    <ligand>
        <name>Zn(2+)</name>
        <dbReference type="ChEBI" id="CHEBI:29105"/>
    </ligand>
</feature>
<protein>
    <submittedName>
        <fullName evidence="10">Methylenetetrahydrofolate reductase</fullName>
    </submittedName>
</protein>
<name>Q2LQ11_SYNAS</name>
<dbReference type="Gene3D" id="3.20.20.220">
    <property type="match status" value="1"/>
</dbReference>
<dbReference type="InterPro" id="IPR029041">
    <property type="entry name" value="FAD-linked_oxidoreductase-like"/>
</dbReference>
<evidence type="ECO:0000256" key="1">
    <source>
        <dbReference type="ARBA" id="ARBA00001974"/>
    </source>
</evidence>
<dbReference type="GO" id="GO:0004489">
    <property type="term" value="F:methylenetetrahydrofolate reductase [NAD(P)H] activity"/>
    <property type="evidence" value="ECO:0007669"/>
    <property type="project" value="InterPro"/>
</dbReference>
<dbReference type="SUPFAM" id="SSF82282">
    <property type="entry name" value="Homocysteine S-methyltransferase"/>
    <property type="match status" value="1"/>
</dbReference>
<dbReference type="EMBL" id="CP000252">
    <property type="protein sequence ID" value="ABC75944.1"/>
    <property type="molecule type" value="Genomic_DNA"/>
</dbReference>
<dbReference type="KEGG" id="sat:SYN_00176"/>
<dbReference type="Proteomes" id="UP000001933">
    <property type="component" value="Chromosome"/>
</dbReference>
<evidence type="ECO:0000256" key="5">
    <source>
        <dbReference type="ARBA" id="ARBA00022679"/>
    </source>
</evidence>
<proteinExistence type="predicted"/>
<evidence type="ECO:0000256" key="7">
    <source>
        <dbReference type="ARBA" id="ARBA00023002"/>
    </source>
</evidence>
<keyword evidence="11" id="KW-1185">Reference proteome</keyword>
<dbReference type="PANTHER" id="PTHR11103:SF18">
    <property type="entry name" value="SLR1189 PROTEIN"/>
    <property type="match status" value="1"/>
</dbReference>
<dbReference type="Pfam" id="PF02574">
    <property type="entry name" value="S-methyl_trans"/>
    <property type="match status" value="1"/>
</dbReference>
<comment type="cofactor">
    <cofactor evidence="8">
        <name>Zn(2+)</name>
        <dbReference type="ChEBI" id="CHEBI:29105"/>
    </cofactor>
</comment>
<dbReference type="AlphaFoldDB" id="Q2LQ11"/>
<keyword evidence="7" id="KW-0560">Oxidoreductase</keyword>
<dbReference type="NCBIfam" id="NF006396">
    <property type="entry name" value="PRK08645.1"/>
    <property type="match status" value="1"/>
</dbReference>
<dbReference type="OrthoDB" id="9803687at2"/>
<feature type="binding site" evidence="8">
    <location>
        <position position="209"/>
    </location>
    <ligand>
        <name>Zn(2+)</name>
        <dbReference type="ChEBI" id="CHEBI:29105"/>
    </ligand>
</feature>
<evidence type="ECO:0000256" key="6">
    <source>
        <dbReference type="ARBA" id="ARBA00022827"/>
    </source>
</evidence>
<evidence type="ECO:0000256" key="3">
    <source>
        <dbReference type="ARBA" id="ARBA00022603"/>
    </source>
</evidence>
<dbReference type="InterPro" id="IPR036589">
    <property type="entry name" value="HCY_dom_sf"/>
</dbReference>
<dbReference type="eggNOG" id="COG0685">
    <property type="taxonomic scope" value="Bacteria"/>
</dbReference>